<reference evidence="3" key="1">
    <citation type="journal article" date="2019" name="Int. J. Syst. Evol. Microbiol.">
        <title>The Global Catalogue of Microorganisms (GCM) 10K type strain sequencing project: providing services to taxonomists for standard genome sequencing and annotation.</title>
        <authorList>
            <consortium name="The Broad Institute Genomics Platform"/>
            <consortium name="The Broad Institute Genome Sequencing Center for Infectious Disease"/>
            <person name="Wu L."/>
            <person name="Ma J."/>
        </authorList>
    </citation>
    <scope>NUCLEOTIDE SEQUENCE [LARGE SCALE GENOMIC DNA]</scope>
    <source>
        <strain evidence="3">NBRC 110107</strain>
    </source>
</reference>
<dbReference type="CDD" id="cd17511">
    <property type="entry name" value="YbjN_AmyR-like"/>
    <property type="match status" value="1"/>
</dbReference>
<feature type="signal peptide" evidence="1">
    <location>
        <begin position="1"/>
        <end position="22"/>
    </location>
</feature>
<dbReference type="Proteomes" id="UP001156921">
    <property type="component" value="Unassembled WGS sequence"/>
</dbReference>
<evidence type="ECO:0000256" key="1">
    <source>
        <dbReference type="SAM" id="SignalP"/>
    </source>
</evidence>
<name>A0ABQ6BLE0_9CAUL</name>
<gene>
    <name evidence="2" type="ORF">GCM10007859_21060</name>
</gene>
<accession>A0ABQ6BLE0</accession>
<sequence length="169" mass="17685">MRLPVLFAAFALAAALPGAALAQTPPPAAVVTNGVSVADAKTWLTGLGGSVGEPVLREGVTSLHIADQPLPWNLTFYACGPTLCDDIQYSAIFTGPITPDQINAWNRDNRFLKAFFVPAAPGGEASAVVQYDVVLTGDGTEQLREPTVVWLQLLRTFAQGLVAAAPAAQ</sequence>
<dbReference type="EMBL" id="BSOY01000050">
    <property type="protein sequence ID" value="GLS02086.1"/>
    <property type="molecule type" value="Genomic_DNA"/>
</dbReference>
<comment type="caution">
    <text evidence="2">The sequence shown here is derived from an EMBL/GenBank/DDBJ whole genome shotgun (WGS) entry which is preliminary data.</text>
</comment>
<evidence type="ECO:0000313" key="2">
    <source>
        <dbReference type="EMBL" id="GLS02086.1"/>
    </source>
</evidence>
<keyword evidence="1" id="KW-0732">Signal</keyword>
<keyword evidence="3" id="KW-1185">Reference proteome</keyword>
<dbReference type="RefSeq" id="WP_284222955.1">
    <property type="nucleotide sequence ID" value="NZ_BSOY01000050.1"/>
</dbReference>
<organism evidence="2 3">
    <name type="scientific">Brevundimonas denitrificans</name>
    <dbReference type="NCBI Taxonomy" id="1443434"/>
    <lineage>
        <taxon>Bacteria</taxon>
        <taxon>Pseudomonadati</taxon>
        <taxon>Pseudomonadota</taxon>
        <taxon>Alphaproteobacteria</taxon>
        <taxon>Caulobacterales</taxon>
        <taxon>Caulobacteraceae</taxon>
        <taxon>Brevundimonas</taxon>
    </lineage>
</organism>
<proteinExistence type="predicted"/>
<protein>
    <recommendedName>
        <fullName evidence="4">YbjN domain-containing protein</fullName>
    </recommendedName>
</protein>
<feature type="chain" id="PRO_5047204750" description="YbjN domain-containing protein" evidence="1">
    <location>
        <begin position="23"/>
        <end position="169"/>
    </location>
</feature>
<evidence type="ECO:0000313" key="3">
    <source>
        <dbReference type="Proteomes" id="UP001156921"/>
    </source>
</evidence>
<evidence type="ECO:0008006" key="4">
    <source>
        <dbReference type="Google" id="ProtNLM"/>
    </source>
</evidence>